<dbReference type="SUPFAM" id="SSF69695">
    <property type="entry name" value="SRP19"/>
    <property type="match status" value="1"/>
</dbReference>
<protein>
    <submittedName>
        <fullName evidence="6">Bgt-4100</fullName>
    </submittedName>
</protein>
<dbReference type="InterPro" id="IPR002778">
    <property type="entry name" value="Signal_recog_particle_SRP19"/>
</dbReference>
<evidence type="ECO:0000256" key="3">
    <source>
        <dbReference type="ARBA" id="ARBA00023135"/>
    </source>
</evidence>
<evidence type="ECO:0000256" key="5">
    <source>
        <dbReference type="SAM" id="MobiDB-lite"/>
    </source>
</evidence>
<dbReference type="AlphaFoldDB" id="A0A381LFG6"/>
<proteinExistence type="predicted"/>
<organism evidence="6">
    <name type="scientific">Blumeria graminis f. sp. tritici 96224</name>
    <dbReference type="NCBI Taxonomy" id="1268274"/>
    <lineage>
        <taxon>Eukaryota</taxon>
        <taxon>Fungi</taxon>
        <taxon>Dikarya</taxon>
        <taxon>Ascomycota</taxon>
        <taxon>Pezizomycotina</taxon>
        <taxon>Leotiomycetes</taxon>
        <taxon>Erysiphales</taxon>
        <taxon>Erysiphaceae</taxon>
        <taxon>Blumeria</taxon>
    </lineage>
</organism>
<evidence type="ECO:0000256" key="2">
    <source>
        <dbReference type="ARBA" id="ARBA00022490"/>
    </source>
</evidence>
<evidence type="ECO:0000313" key="6">
    <source>
        <dbReference type="EMBL" id="SUZ12330.1"/>
    </source>
</evidence>
<keyword evidence="3" id="KW-0733">Signal recognition particle</keyword>
<dbReference type="Pfam" id="PF01922">
    <property type="entry name" value="SRP19"/>
    <property type="match status" value="1"/>
</dbReference>
<feature type="region of interest" description="Disordered" evidence="5">
    <location>
        <begin position="1"/>
        <end position="56"/>
    </location>
</feature>
<comment type="subcellular location">
    <subcellularLocation>
        <location evidence="1">Cytoplasm</location>
    </subcellularLocation>
</comment>
<evidence type="ECO:0000256" key="1">
    <source>
        <dbReference type="ARBA" id="ARBA00004496"/>
    </source>
</evidence>
<keyword evidence="4" id="KW-0687">Ribonucleoprotein</keyword>
<dbReference type="InterPro" id="IPR036521">
    <property type="entry name" value="SRP19-like_sf"/>
</dbReference>
<feature type="compositionally biased region" description="Acidic residues" evidence="5">
    <location>
        <begin position="9"/>
        <end position="29"/>
    </location>
</feature>
<keyword evidence="2" id="KW-0963">Cytoplasm</keyword>
<evidence type="ECO:0000256" key="4">
    <source>
        <dbReference type="ARBA" id="ARBA00023274"/>
    </source>
</evidence>
<gene>
    <name evidence="6" type="ORF">BGT96224V2_LOCUS5497</name>
</gene>
<dbReference type="Gene3D" id="3.30.56.30">
    <property type="entry name" value="Signal recognition particle, SRP19-like subunit"/>
    <property type="match status" value="1"/>
</dbReference>
<name>A0A381LFG6_BLUGR</name>
<dbReference type="GO" id="GO:0006617">
    <property type="term" value="P:SRP-dependent cotranslational protein targeting to membrane, signal sequence recognition"/>
    <property type="evidence" value="ECO:0007669"/>
    <property type="project" value="TreeGrafter"/>
</dbReference>
<feature type="region of interest" description="Disordered" evidence="5">
    <location>
        <begin position="223"/>
        <end position="263"/>
    </location>
</feature>
<dbReference type="PANTHER" id="PTHR17453">
    <property type="entry name" value="SIGNAL RECOGNITION PARTICLE 19 KD PROTEIN"/>
    <property type="match status" value="1"/>
</dbReference>
<feature type="compositionally biased region" description="Low complexity" evidence="5">
    <location>
        <begin position="43"/>
        <end position="54"/>
    </location>
</feature>
<reference evidence="6" key="1">
    <citation type="submission" date="2018-07" db="EMBL/GenBank/DDBJ databases">
        <authorList>
            <person name="Quirk P.G."/>
            <person name="Krulwich T.A."/>
        </authorList>
    </citation>
    <scope>NUCLEOTIDE SEQUENCE</scope>
    <source>
        <strain evidence="6">96224</strain>
    </source>
</reference>
<dbReference type="EMBL" id="UIGY01000168">
    <property type="protein sequence ID" value="SUZ12330.1"/>
    <property type="molecule type" value="Genomic_DNA"/>
</dbReference>
<dbReference type="PANTHER" id="PTHR17453:SF0">
    <property type="entry name" value="SIGNAL RECOGNITION PARTICLE 19 KDA PROTEIN"/>
    <property type="match status" value="1"/>
</dbReference>
<dbReference type="GO" id="GO:0005786">
    <property type="term" value="C:signal recognition particle, endoplasmic reticulum targeting"/>
    <property type="evidence" value="ECO:0007669"/>
    <property type="project" value="UniProtKB-KW"/>
</dbReference>
<dbReference type="GO" id="GO:0008312">
    <property type="term" value="F:7S RNA binding"/>
    <property type="evidence" value="ECO:0007669"/>
    <property type="project" value="InterPro"/>
</dbReference>
<accession>A0A381LFG6</accession>
<sequence length="263" mass="28572">MANARIEEVSESDPSEGDISELSDNEFDEREIIKTRAGYTGKPTSSQPLTSSSLIDTPRFPPVENSSHFKNFQCIYPVYFDKLRSRKQGRMVASELAVENPMARGIADICGRLGLETLFEPSKIHPKDWANPGRVRVNLKGEHHLYILISKYLKAEPTTIDTAKTMIVPGVPSPDPTKPYPTPAVPKGWIMGSILPYHSPAISDGGISEGFFKEMMAQMQSAGGVPTGMPGMPDLSSLQGILGGASPSSSTPNSKKPRKKGKN</sequence>